<dbReference type="OrthoDB" id="10394979at2759"/>
<sequence>MPPNYIIRDSKYSNRGTPVTGDMGTCGAQLGQSSSQTGCQTERDVLVQAYLDINNRSTRINHRGTIGGLSFDEAAASLYLDGLDREDFATTTAKTSPNAVLEVPEVTRQFDLDEIPMSVIVSDLLPPDPVLNVNPPP</sequence>
<organism evidence="1 2">
    <name type="scientific">Stachybotrys chartarum (strain CBS 109288 / IBT 7711)</name>
    <name type="common">Toxic black mold</name>
    <name type="synonym">Stilbospora chartarum</name>
    <dbReference type="NCBI Taxonomy" id="1280523"/>
    <lineage>
        <taxon>Eukaryota</taxon>
        <taxon>Fungi</taxon>
        <taxon>Dikarya</taxon>
        <taxon>Ascomycota</taxon>
        <taxon>Pezizomycotina</taxon>
        <taxon>Sordariomycetes</taxon>
        <taxon>Hypocreomycetidae</taxon>
        <taxon>Hypocreales</taxon>
        <taxon>Stachybotryaceae</taxon>
        <taxon>Stachybotrys</taxon>
    </lineage>
</organism>
<protein>
    <submittedName>
        <fullName evidence="1">Uncharacterized protein</fullName>
    </submittedName>
</protein>
<evidence type="ECO:0000313" key="1">
    <source>
        <dbReference type="EMBL" id="KEY67766.1"/>
    </source>
</evidence>
<dbReference type="HOGENOM" id="CLU_1866421_0_0_1"/>
<evidence type="ECO:0000313" key="2">
    <source>
        <dbReference type="Proteomes" id="UP000028045"/>
    </source>
</evidence>
<name>A0A084AR37_STACB</name>
<dbReference type="Proteomes" id="UP000028045">
    <property type="component" value="Unassembled WGS sequence"/>
</dbReference>
<accession>A0A084AR37</accession>
<reference evidence="1 2" key="1">
    <citation type="journal article" date="2014" name="BMC Genomics">
        <title>Comparative genome sequencing reveals chemotype-specific gene clusters in the toxigenic black mold Stachybotrys.</title>
        <authorList>
            <person name="Semeiks J."/>
            <person name="Borek D."/>
            <person name="Otwinowski Z."/>
            <person name="Grishin N.V."/>
        </authorList>
    </citation>
    <scope>NUCLEOTIDE SEQUENCE [LARGE SCALE GENOMIC DNA]</scope>
    <source>
        <strain evidence="2">CBS 109288 / IBT 7711</strain>
    </source>
</reference>
<dbReference type="AlphaFoldDB" id="A0A084AR37"/>
<dbReference type="EMBL" id="KL648604">
    <property type="protein sequence ID" value="KEY67766.1"/>
    <property type="molecule type" value="Genomic_DNA"/>
</dbReference>
<keyword evidence="2" id="KW-1185">Reference proteome</keyword>
<proteinExistence type="predicted"/>
<gene>
    <name evidence="1" type="ORF">S7711_10801</name>
</gene>